<dbReference type="Proteomes" id="UP001284601">
    <property type="component" value="Unassembled WGS sequence"/>
</dbReference>
<evidence type="ECO:0000256" key="1">
    <source>
        <dbReference type="ARBA" id="ARBA00023125"/>
    </source>
</evidence>
<feature type="domain" description="HTH tetR-type" evidence="3">
    <location>
        <begin position="5"/>
        <end position="65"/>
    </location>
</feature>
<evidence type="ECO:0000259" key="3">
    <source>
        <dbReference type="PROSITE" id="PS50977"/>
    </source>
</evidence>
<dbReference type="RefSeq" id="WP_318596096.1">
    <property type="nucleotide sequence ID" value="NZ_JAWSTH010000009.1"/>
</dbReference>
<sequence length="184" mass="19845">MTPDRLDRDAWVRAGLAALEQGGVAAVSAAAIAKSLGVTRGSFYWHFSSRDELLEATLERWERDHSDAVLDALAAVPDPRERLRLLIDAATSKPPSLFIRLLEAQASEPAVAAVLNRSRGRRVAFLAAAYRDAGVAPAAARRRALAAYAAYVGLAQLVTADETLLAGRERRAFARELSALLLPE</sequence>
<dbReference type="InterPro" id="IPR050109">
    <property type="entry name" value="HTH-type_TetR-like_transc_reg"/>
</dbReference>
<dbReference type="InterPro" id="IPR009057">
    <property type="entry name" value="Homeodomain-like_sf"/>
</dbReference>
<evidence type="ECO:0000313" key="4">
    <source>
        <dbReference type="EMBL" id="MDW5593837.1"/>
    </source>
</evidence>
<accession>A0ABU4HKJ8</accession>
<comment type="caution">
    <text evidence="4">The sequence shown here is derived from an EMBL/GenBank/DDBJ whole genome shotgun (WGS) entry which is preliminary data.</text>
</comment>
<name>A0ABU4HKJ8_9ACTN</name>
<keyword evidence="1 2" id="KW-0238">DNA-binding</keyword>
<feature type="DNA-binding region" description="H-T-H motif" evidence="2">
    <location>
        <begin position="28"/>
        <end position="47"/>
    </location>
</feature>
<proteinExistence type="predicted"/>
<organism evidence="4 5">
    <name type="scientific">Conexibacter stalactiti</name>
    <dbReference type="NCBI Taxonomy" id="1940611"/>
    <lineage>
        <taxon>Bacteria</taxon>
        <taxon>Bacillati</taxon>
        <taxon>Actinomycetota</taxon>
        <taxon>Thermoleophilia</taxon>
        <taxon>Solirubrobacterales</taxon>
        <taxon>Conexibacteraceae</taxon>
        <taxon>Conexibacter</taxon>
    </lineage>
</organism>
<evidence type="ECO:0000256" key="2">
    <source>
        <dbReference type="PROSITE-ProRule" id="PRU00335"/>
    </source>
</evidence>
<dbReference type="Pfam" id="PF00440">
    <property type="entry name" value="TetR_N"/>
    <property type="match status" value="1"/>
</dbReference>
<reference evidence="5" key="1">
    <citation type="submission" date="2023-07" db="EMBL/GenBank/DDBJ databases">
        <title>Conexibacter stalactiti sp. nov., isolated from stalactites in a lava cave and emended description of the genus Conexibacter.</title>
        <authorList>
            <person name="Lee S.D."/>
        </authorList>
    </citation>
    <scope>NUCLEOTIDE SEQUENCE [LARGE SCALE GENOMIC DNA]</scope>
    <source>
        <strain evidence="5">KCTC 39840</strain>
    </source>
</reference>
<protein>
    <submittedName>
        <fullName evidence="4">TetR/AcrR family transcriptional regulator</fullName>
    </submittedName>
</protein>
<dbReference type="PROSITE" id="PS50977">
    <property type="entry name" value="HTH_TETR_2"/>
    <property type="match status" value="1"/>
</dbReference>
<dbReference type="Gene3D" id="1.10.357.10">
    <property type="entry name" value="Tetracycline Repressor, domain 2"/>
    <property type="match status" value="1"/>
</dbReference>
<evidence type="ECO:0000313" key="5">
    <source>
        <dbReference type="Proteomes" id="UP001284601"/>
    </source>
</evidence>
<dbReference type="PANTHER" id="PTHR30055">
    <property type="entry name" value="HTH-TYPE TRANSCRIPTIONAL REGULATOR RUTR"/>
    <property type="match status" value="1"/>
</dbReference>
<dbReference type="SUPFAM" id="SSF46689">
    <property type="entry name" value="Homeodomain-like"/>
    <property type="match status" value="1"/>
</dbReference>
<dbReference type="PANTHER" id="PTHR30055:SF239">
    <property type="entry name" value="TRANSCRIPTIONAL REGULATORY PROTEIN"/>
    <property type="match status" value="1"/>
</dbReference>
<dbReference type="InterPro" id="IPR001647">
    <property type="entry name" value="HTH_TetR"/>
</dbReference>
<gene>
    <name evidence="4" type="ORF">R7226_05800</name>
</gene>
<dbReference type="EMBL" id="JAWSTH010000009">
    <property type="protein sequence ID" value="MDW5593837.1"/>
    <property type="molecule type" value="Genomic_DNA"/>
</dbReference>
<keyword evidence="5" id="KW-1185">Reference proteome</keyword>